<reference evidence="2" key="1">
    <citation type="submission" date="2021-03" db="EMBL/GenBank/DDBJ databases">
        <title>Comparative genomics and phylogenomic investigation of the class Geoglossomycetes provide insights into ecological specialization and systematics.</title>
        <authorList>
            <person name="Melie T."/>
            <person name="Pirro S."/>
            <person name="Miller A.N."/>
            <person name="Quandt A."/>
        </authorList>
    </citation>
    <scope>NUCLEOTIDE SEQUENCE</scope>
    <source>
        <strain evidence="2">GBOQ0MN5Z8</strain>
    </source>
</reference>
<evidence type="ECO:0000313" key="3">
    <source>
        <dbReference type="Proteomes" id="UP000698800"/>
    </source>
</evidence>
<dbReference type="AlphaFoldDB" id="A0A9P8IHS5"/>
<evidence type="ECO:0000313" key="2">
    <source>
        <dbReference type="EMBL" id="KAH0545168.1"/>
    </source>
</evidence>
<accession>A0A9P8IHS5</accession>
<dbReference type="Proteomes" id="UP000698800">
    <property type="component" value="Unassembled WGS sequence"/>
</dbReference>
<name>A0A9P8IHS5_9PEZI</name>
<evidence type="ECO:0000256" key="1">
    <source>
        <dbReference type="SAM" id="MobiDB-lite"/>
    </source>
</evidence>
<keyword evidence="3" id="KW-1185">Reference proteome</keyword>
<dbReference type="OrthoDB" id="4157208at2759"/>
<sequence length="148" mass="15361">MDSSSDKSGQFNSSSMFGTGSFQTPSPQSTSHSSHPSNSSVSSSATSSGTFTSTYSQQMAVPESTPQAKQLDQPFPPNTQSSHGQKSSGQPRSQGQSSQERPAAPGYSPNNGGPTATSPFLKDFSLVAEAAKRAQVSILVRDLDGVTL</sequence>
<feature type="compositionally biased region" description="Low complexity" evidence="1">
    <location>
        <begin position="84"/>
        <end position="99"/>
    </location>
</feature>
<feature type="compositionally biased region" description="Polar residues" evidence="1">
    <location>
        <begin position="1"/>
        <end position="18"/>
    </location>
</feature>
<comment type="caution">
    <text evidence="2">The sequence shown here is derived from an EMBL/GenBank/DDBJ whole genome shotgun (WGS) entry which is preliminary data.</text>
</comment>
<protein>
    <submittedName>
        <fullName evidence="2">Uncharacterized protein</fullName>
    </submittedName>
</protein>
<proteinExistence type="predicted"/>
<dbReference type="EMBL" id="JAGHQL010000009">
    <property type="protein sequence ID" value="KAH0545168.1"/>
    <property type="molecule type" value="Genomic_DNA"/>
</dbReference>
<gene>
    <name evidence="2" type="ORF">FGG08_000780</name>
</gene>
<feature type="region of interest" description="Disordered" evidence="1">
    <location>
        <begin position="1"/>
        <end position="119"/>
    </location>
</feature>
<feature type="compositionally biased region" description="Polar residues" evidence="1">
    <location>
        <begin position="108"/>
        <end position="118"/>
    </location>
</feature>
<organism evidence="2 3">
    <name type="scientific">Glutinoglossum americanum</name>
    <dbReference type="NCBI Taxonomy" id="1670608"/>
    <lineage>
        <taxon>Eukaryota</taxon>
        <taxon>Fungi</taxon>
        <taxon>Dikarya</taxon>
        <taxon>Ascomycota</taxon>
        <taxon>Pezizomycotina</taxon>
        <taxon>Geoglossomycetes</taxon>
        <taxon>Geoglossales</taxon>
        <taxon>Geoglossaceae</taxon>
        <taxon>Glutinoglossum</taxon>
    </lineage>
</organism>
<feature type="compositionally biased region" description="Low complexity" evidence="1">
    <location>
        <begin position="19"/>
        <end position="56"/>
    </location>
</feature>